<comment type="similarity">
    <text evidence="1">Belongs to the NADH dehydrogenase family.</text>
</comment>
<keyword evidence="7" id="KW-0520">NAD</keyword>
<sequence>MGVTRRVVIVGAGFGGLSAARALAGPDVEVEVVDRRNHHLFQPLLYQVATAGLEPSDIAYAVRGIVRKERGVRFTAADIVGADLDARVLHTAGGRDIPYDTLVLAAGARTADFGITGVAEHAFGLKSLNDAMAIRQHMLEQFERCAVRPELVDDGALSIVVVGGGPTGIEMAGAMSELFTRVMRADFPELDLTRAQVELVEMAPEPLGPFHPKLRKHAVDQLERRGVTMHLGRSVKEVTDDGVLLDDGTFLSAATCVWAAGVEAEPLGRMLGLETGKAGRIVVDGSLRVPDRPNVFVIGDLAAATDKKGELLPQLAPVAMQQGRHVAKVMDAVAEGRKPPVFRYTDKGSMATIGRGAAVAQVPGGIRFGGTLAWLAWLVLHIYFLIGFRNRISVLVNWAWNYLTWDRAARVVHGVVAPQGRGDGAPEARDDGAPQGRGDGAPEAPHDASERAAG</sequence>
<dbReference type="GO" id="GO:0050136">
    <property type="term" value="F:NADH dehydrogenase (quinone) (non-electrogenic) activity"/>
    <property type="evidence" value="ECO:0007669"/>
    <property type="project" value="UniProtKB-EC"/>
</dbReference>
<dbReference type="Gene3D" id="3.50.50.100">
    <property type="match status" value="1"/>
</dbReference>
<evidence type="ECO:0000313" key="14">
    <source>
        <dbReference type="Proteomes" id="UP000264006"/>
    </source>
</evidence>
<feature type="domain" description="External alternative NADH-ubiquinone oxidoreductase-like C-terminal" evidence="12">
    <location>
        <begin position="347"/>
        <end position="403"/>
    </location>
</feature>
<accession>A0A346Y120</accession>
<protein>
    <recommendedName>
        <fullName evidence="2">NADH:ubiquinone reductase (non-electrogenic)</fullName>
        <ecNumber evidence="2">1.6.5.9</ecNumber>
    </recommendedName>
</protein>
<evidence type="ECO:0000256" key="10">
    <source>
        <dbReference type="SAM" id="Phobius"/>
    </source>
</evidence>
<evidence type="ECO:0000259" key="11">
    <source>
        <dbReference type="Pfam" id="PF07992"/>
    </source>
</evidence>
<proteinExistence type="inferred from homology"/>
<dbReference type="InterPro" id="IPR054585">
    <property type="entry name" value="NDH2-like_C"/>
</dbReference>
<keyword evidence="5" id="KW-0809">Transit peptide</keyword>
<evidence type="ECO:0000256" key="4">
    <source>
        <dbReference type="ARBA" id="ARBA00022827"/>
    </source>
</evidence>
<keyword evidence="10" id="KW-0812">Transmembrane</keyword>
<comment type="catalytic activity">
    <reaction evidence="8">
        <text>a quinone + NADH + H(+) = a quinol + NAD(+)</text>
        <dbReference type="Rhea" id="RHEA:46160"/>
        <dbReference type="ChEBI" id="CHEBI:15378"/>
        <dbReference type="ChEBI" id="CHEBI:24646"/>
        <dbReference type="ChEBI" id="CHEBI:57540"/>
        <dbReference type="ChEBI" id="CHEBI:57945"/>
        <dbReference type="ChEBI" id="CHEBI:132124"/>
        <dbReference type="EC" id="1.6.5.9"/>
    </reaction>
</comment>
<evidence type="ECO:0000256" key="3">
    <source>
        <dbReference type="ARBA" id="ARBA00022630"/>
    </source>
</evidence>
<dbReference type="Proteomes" id="UP000264006">
    <property type="component" value="Chromosome"/>
</dbReference>
<dbReference type="EMBL" id="CP031165">
    <property type="protein sequence ID" value="AXV08167.1"/>
    <property type="molecule type" value="Genomic_DNA"/>
</dbReference>
<keyword evidence="6" id="KW-0560">Oxidoreductase</keyword>
<evidence type="ECO:0000313" key="13">
    <source>
        <dbReference type="EMBL" id="AXV08167.1"/>
    </source>
</evidence>
<dbReference type="PRINTS" id="PR00368">
    <property type="entry name" value="FADPNR"/>
</dbReference>
<feature type="region of interest" description="Disordered" evidence="9">
    <location>
        <begin position="417"/>
        <end position="454"/>
    </location>
</feature>
<evidence type="ECO:0000256" key="9">
    <source>
        <dbReference type="SAM" id="MobiDB-lite"/>
    </source>
</evidence>
<keyword evidence="10" id="KW-1133">Transmembrane helix</keyword>
<dbReference type="Pfam" id="PF22366">
    <property type="entry name" value="NDH2_C"/>
    <property type="match status" value="1"/>
</dbReference>
<evidence type="ECO:0000256" key="7">
    <source>
        <dbReference type="ARBA" id="ARBA00023027"/>
    </source>
</evidence>
<dbReference type="PANTHER" id="PTHR43706">
    <property type="entry name" value="NADH DEHYDROGENASE"/>
    <property type="match status" value="1"/>
</dbReference>
<name>A0A346Y120_9ACTN</name>
<keyword evidence="4" id="KW-0274">FAD</keyword>
<evidence type="ECO:0000256" key="5">
    <source>
        <dbReference type="ARBA" id="ARBA00022946"/>
    </source>
</evidence>
<dbReference type="InterPro" id="IPR023753">
    <property type="entry name" value="FAD/NAD-binding_dom"/>
</dbReference>
<feature type="transmembrane region" description="Helical" evidence="10">
    <location>
        <begin position="368"/>
        <end position="386"/>
    </location>
</feature>
<dbReference type="Pfam" id="PF07992">
    <property type="entry name" value="Pyr_redox_2"/>
    <property type="match status" value="1"/>
</dbReference>
<dbReference type="RefSeq" id="WP_114592546.1">
    <property type="nucleotide sequence ID" value="NZ_CP031165.1"/>
</dbReference>
<dbReference type="PRINTS" id="PR00411">
    <property type="entry name" value="PNDRDTASEI"/>
</dbReference>
<keyword evidence="3" id="KW-0285">Flavoprotein</keyword>
<dbReference type="InterPro" id="IPR045024">
    <property type="entry name" value="NDH-2"/>
</dbReference>
<evidence type="ECO:0000256" key="1">
    <source>
        <dbReference type="ARBA" id="ARBA00005272"/>
    </source>
</evidence>
<keyword evidence="10" id="KW-0472">Membrane</keyword>
<dbReference type="AlphaFoldDB" id="A0A346Y120"/>
<dbReference type="SUPFAM" id="SSF51905">
    <property type="entry name" value="FAD/NAD(P)-binding domain"/>
    <property type="match status" value="1"/>
</dbReference>
<dbReference type="InterPro" id="IPR036188">
    <property type="entry name" value="FAD/NAD-bd_sf"/>
</dbReference>
<dbReference type="OrthoDB" id="9781621at2"/>
<evidence type="ECO:0000256" key="2">
    <source>
        <dbReference type="ARBA" id="ARBA00012637"/>
    </source>
</evidence>
<evidence type="ECO:0000256" key="6">
    <source>
        <dbReference type="ARBA" id="ARBA00023002"/>
    </source>
</evidence>
<evidence type="ECO:0000259" key="12">
    <source>
        <dbReference type="Pfam" id="PF22366"/>
    </source>
</evidence>
<feature type="domain" description="FAD/NAD(P)-binding" evidence="11">
    <location>
        <begin position="6"/>
        <end position="323"/>
    </location>
</feature>
<organism evidence="13 14">
    <name type="scientific">Euzebya pacifica</name>
    <dbReference type="NCBI Taxonomy" id="1608957"/>
    <lineage>
        <taxon>Bacteria</taxon>
        <taxon>Bacillati</taxon>
        <taxon>Actinomycetota</taxon>
        <taxon>Nitriliruptoria</taxon>
        <taxon>Euzebyales</taxon>
    </lineage>
</organism>
<dbReference type="PANTHER" id="PTHR43706:SF47">
    <property type="entry name" value="EXTERNAL NADH-UBIQUINONE OXIDOREDUCTASE 1, MITOCHONDRIAL-RELATED"/>
    <property type="match status" value="1"/>
</dbReference>
<reference evidence="13 14" key="1">
    <citation type="submission" date="2018-09" db="EMBL/GenBank/DDBJ databases">
        <title>Complete genome sequence of Euzebya sp. DY32-46 isolated from seawater of Pacific Ocean.</title>
        <authorList>
            <person name="Xu L."/>
            <person name="Wu Y.-H."/>
            <person name="Xu X.-W."/>
        </authorList>
    </citation>
    <scope>NUCLEOTIDE SEQUENCE [LARGE SCALE GENOMIC DNA]</scope>
    <source>
        <strain evidence="13 14">DY32-46</strain>
    </source>
</reference>
<dbReference type="KEGG" id="euz:DVS28_a3494"/>
<keyword evidence="14" id="KW-1185">Reference proteome</keyword>
<feature type="compositionally biased region" description="Basic and acidic residues" evidence="9">
    <location>
        <begin position="444"/>
        <end position="454"/>
    </location>
</feature>
<dbReference type="EC" id="1.6.5.9" evidence="2"/>
<evidence type="ECO:0000256" key="8">
    <source>
        <dbReference type="ARBA" id="ARBA00047599"/>
    </source>
</evidence>
<gene>
    <name evidence="13" type="ORF">DVS28_a3494</name>
</gene>